<keyword evidence="3" id="KW-1185">Reference proteome</keyword>
<dbReference type="GO" id="GO:0047343">
    <property type="term" value="F:glucose-1-phosphate cytidylyltransferase activity"/>
    <property type="evidence" value="ECO:0007669"/>
    <property type="project" value="InterPro"/>
</dbReference>
<protein>
    <submittedName>
        <fullName evidence="2">RfbF protein</fullName>
    </submittedName>
</protein>
<reference evidence="2" key="1">
    <citation type="submission" date="2021-02" db="EMBL/GenBank/DDBJ databases">
        <authorList>
            <person name="Dougan E. K."/>
            <person name="Rhodes N."/>
            <person name="Thang M."/>
            <person name="Chan C."/>
        </authorList>
    </citation>
    <scope>NUCLEOTIDE SEQUENCE</scope>
</reference>
<proteinExistence type="predicted"/>
<sequence length="235" mass="26424">MVPIGDKPIVWHLMRTYSRFGFRKFVLCLGYKAEVVKSYFLNYHSLNSDFTVSLSSNDVEVHSVDHEEDWEVTLAFTGELNMTGSRIAQATGKYLGNSEHFAVTYGDGLTDADLGAEFDFHLGHNKLGTVLGANPPSRFGELKLDGDEVLAFSEKPELSANWINAGFFFFRKEFVDYVDVDPACVLEQAPLIKLAGDSQLSIYKHQGFWQCMDTLRDLEYLDALWAKGDAPWSPS</sequence>
<dbReference type="Gene3D" id="3.90.550.10">
    <property type="entry name" value="Spore Coat Polysaccharide Biosynthesis Protein SpsA, Chain A"/>
    <property type="match status" value="1"/>
</dbReference>
<feature type="domain" description="Nucleotidyl transferase" evidence="1">
    <location>
        <begin position="1"/>
        <end position="178"/>
    </location>
</feature>
<name>A0A812PAP3_SYMPI</name>
<evidence type="ECO:0000313" key="3">
    <source>
        <dbReference type="Proteomes" id="UP000649617"/>
    </source>
</evidence>
<evidence type="ECO:0000259" key="1">
    <source>
        <dbReference type="Pfam" id="PF00483"/>
    </source>
</evidence>
<dbReference type="InterPro" id="IPR005835">
    <property type="entry name" value="NTP_transferase_dom"/>
</dbReference>
<evidence type="ECO:0000313" key="2">
    <source>
        <dbReference type="EMBL" id="CAE7346951.1"/>
    </source>
</evidence>
<dbReference type="OrthoDB" id="1733332at2759"/>
<dbReference type="Proteomes" id="UP000649617">
    <property type="component" value="Unassembled WGS sequence"/>
</dbReference>
<accession>A0A812PAP3</accession>
<dbReference type="SUPFAM" id="SSF53448">
    <property type="entry name" value="Nucleotide-diphospho-sugar transferases"/>
    <property type="match status" value="1"/>
</dbReference>
<dbReference type="AlphaFoldDB" id="A0A812PAP3"/>
<dbReference type="EMBL" id="CAJNIZ010013336">
    <property type="protein sequence ID" value="CAE7346951.1"/>
    <property type="molecule type" value="Genomic_DNA"/>
</dbReference>
<gene>
    <name evidence="2" type="primary">rfbF</name>
    <name evidence="2" type="ORF">SPIL2461_LOCUS8217</name>
</gene>
<organism evidence="2 3">
    <name type="scientific">Symbiodinium pilosum</name>
    <name type="common">Dinoflagellate</name>
    <dbReference type="NCBI Taxonomy" id="2952"/>
    <lineage>
        <taxon>Eukaryota</taxon>
        <taxon>Sar</taxon>
        <taxon>Alveolata</taxon>
        <taxon>Dinophyceae</taxon>
        <taxon>Suessiales</taxon>
        <taxon>Symbiodiniaceae</taxon>
        <taxon>Symbiodinium</taxon>
    </lineage>
</organism>
<dbReference type="InterPro" id="IPR013446">
    <property type="entry name" value="G1P_cyt_trans-like"/>
</dbReference>
<dbReference type="InterPro" id="IPR029044">
    <property type="entry name" value="Nucleotide-diphossugar_trans"/>
</dbReference>
<comment type="caution">
    <text evidence="2">The sequence shown here is derived from an EMBL/GenBank/DDBJ whole genome shotgun (WGS) entry which is preliminary data.</text>
</comment>
<dbReference type="PANTHER" id="PTHR47183">
    <property type="entry name" value="GLUCOSE-1-PHOSPHATE CYTIDYLYLTRANSFERASE-RELATED"/>
    <property type="match status" value="1"/>
</dbReference>
<dbReference type="PANTHER" id="PTHR47183:SF1">
    <property type="entry name" value="GLUCOSE-1-PHOSPHATE CYTIDYLYLTRANSFERASE"/>
    <property type="match status" value="1"/>
</dbReference>
<dbReference type="Pfam" id="PF00483">
    <property type="entry name" value="NTP_transferase"/>
    <property type="match status" value="1"/>
</dbReference>